<dbReference type="RefSeq" id="WP_167470367.1">
    <property type="nucleotide sequence ID" value="NZ_BJMH01000018.1"/>
</dbReference>
<keyword evidence="4" id="KW-1185">Reference proteome</keyword>
<feature type="compositionally biased region" description="Low complexity" evidence="1">
    <location>
        <begin position="38"/>
        <end position="55"/>
    </location>
</feature>
<keyword evidence="2" id="KW-1133">Transmembrane helix</keyword>
<evidence type="ECO:0000256" key="2">
    <source>
        <dbReference type="SAM" id="Phobius"/>
    </source>
</evidence>
<keyword evidence="2" id="KW-0812">Transmembrane</keyword>
<proteinExistence type="predicted"/>
<organism evidence="3 4">
    <name type="scientific">Brevibacillus parabrevis</name>
    <dbReference type="NCBI Taxonomy" id="54914"/>
    <lineage>
        <taxon>Bacteria</taxon>
        <taxon>Bacillati</taxon>
        <taxon>Bacillota</taxon>
        <taxon>Bacilli</taxon>
        <taxon>Bacillales</taxon>
        <taxon>Paenibacillaceae</taxon>
        <taxon>Brevibacillus</taxon>
    </lineage>
</organism>
<sequence>MDHDDDDDDDDNYYEYNAEEDTGEAEWSSEEESEADANADANAASEESSSASNSQPAPPEEAVRKDLIQLLPANAPFSIDLQANILADMKKHQLLPNQIYRIWIDGQHRYFLLQKNGKVEEVSGNQLQKRQLPVYDLALLSVSLLDYYRDKFTSHNLPTNQIYTVEEDGGLKAHLFLQSNGALAFFPAYEAVKKKVPIVEASSLLVSDEILYSYIKEMRENQFPLNMAYRKKIGSIERYIYLDENENAKLISTTEAKKHQVADYEQMLIPQAAIESSKLAIMQSGVPAQKVYAMQVNGLPKLFHYKDNQTVELITRSSASKYETIPFDQAVQTVQEEEEKQLFFESVKKWSMFGLFVLLLALIGLVLFLNKKGIVARKK</sequence>
<dbReference type="Proteomes" id="UP000316882">
    <property type="component" value="Unassembled WGS sequence"/>
</dbReference>
<feature type="transmembrane region" description="Helical" evidence="2">
    <location>
        <begin position="350"/>
        <end position="369"/>
    </location>
</feature>
<accession>A0A4Y3PHI0</accession>
<evidence type="ECO:0000313" key="4">
    <source>
        <dbReference type="Proteomes" id="UP000316882"/>
    </source>
</evidence>
<reference evidence="3 4" key="1">
    <citation type="submission" date="2019-06" db="EMBL/GenBank/DDBJ databases">
        <title>Whole genome shotgun sequence of Brevibacillus parabrevis NBRC 12334.</title>
        <authorList>
            <person name="Hosoyama A."/>
            <person name="Uohara A."/>
            <person name="Ohji S."/>
            <person name="Ichikawa N."/>
        </authorList>
    </citation>
    <scope>NUCLEOTIDE SEQUENCE [LARGE SCALE GENOMIC DNA]</scope>
    <source>
        <strain evidence="3 4">NBRC 12334</strain>
    </source>
</reference>
<gene>
    <name evidence="3" type="ORF">BPA01_35320</name>
</gene>
<evidence type="ECO:0000313" key="3">
    <source>
        <dbReference type="EMBL" id="GEB33952.1"/>
    </source>
</evidence>
<protein>
    <submittedName>
        <fullName evidence="3">Uncharacterized protein</fullName>
    </submittedName>
</protein>
<keyword evidence="2" id="KW-0472">Membrane</keyword>
<name>A0A4Y3PHI0_BREPA</name>
<comment type="caution">
    <text evidence="3">The sequence shown here is derived from an EMBL/GenBank/DDBJ whole genome shotgun (WGS) entry which is preliminary data.</text>
</comment>
<dbReference type="AlphaFoldDB" id="A0A4Y3PHI0"/>
<evidence type="ECO:0000256" key="1">
    <source>
        <dbReference type="SAM" id="MobiDB-lite"/>
    </source>
</evidence>
<feature type="compositionally biased region" description="Acidic residues" evidence="1">
    <location>
        <begin position="1"/>
        <end position="37"/>
    </location>
</feature>
<feature type="region of interest" description="Disordered" evidence="1">
    <location>
        <begin position="1"/>
        <end position="61"/>
    </location>
</feature>
<dbReference type="EMBL" id="BJMH01000018">
    <property type="protein sequence ID" value="GEB33952.1"/>
    <property type="molecule type" value="Genomic_DNA"/>
</dbReference>